<organism evidence="2 3">
    <name type="scientific">Turnera subulata</name>
    <dbReference type="NCBI Taxonomy" id="218843"/>
    <lineage>
        <taxon>Eukaryota</taxon>
        <taxon>Viridiplantae</taxon>
        <taxon>Streptophyta</taxon>
        <taxon>Embryophyta</taxon>
        <taxon>Tracheophyta</taxon>
        <taxon>Spermatophyta</taxon>
        <taxon>Magnoliopsida</taxon>
        <taxon>eudicotyledons</taxon>
        <taxon>Gunneridae</taxon>
        <taxon>Pentapetalae</taxon>
        <taxon>rosids</taxon>
        <taxon>fabids</taxon>
        <taxon>Malpighiales</taxon>
        <taxon>Passifloraceae</taxon>
        <taxon>Turnera</taxon>
    </lineage>
</organism>
<dbReference type="Pfam" id="PF13424">
    <property type="entry name" value="TPR_12"/>
    <property type="match status" value="1"/>
</dbReference>
<dbReference type="OrthoDB" id="1658288at2759"/>
<evidence type="ECO:0000256" key="1">
    <source>
        <dbReference type="PROSITE-ProRule" id="PRU00339"/>
    </source>
</evidence>
<evidence type="ECO:0000313" key="3">
    <source>
        <dbReference type="Proteomes" id="UP001141552"/>
    </source>
</evidence>
<keyword evidence="3" id="KW-1185">Reference proteome</keyword>
<evidence type="ECO:0000313" key="2">
    <source>
        <dbReference type="EMBL" id="KAJ4837940.1"/>
    </source>
</evidence>
<reference evidence="2" key="2">
    <citation type="journal article" date="2023" name="Plants (Basel)">
        <title>Annotation of the Turnera subulata (Passifloraceae) Draft Genome Reveals the S-Locus Evolved after the Divergence of Turneroideae from Passifloroideae in a Stepwise Manner.</title>
        <authorList>
            <person name="Henning P.M."/>
            <person name="Roalson E.H."/>
            <person name="Mir W."/>
            <person name="McCubbin A.G."/>
            <person name="Shore J.S."/>
        </authorList>
    </citation>
    <scope>NUCLEOTIDE SEQUENCE</scope>
    <source>
        <strain evidence="2">F60SS</strain>
    </source>
</reference>
<comment type="caution">
    <text evidence="2">The sequence shown here is derived from an EMBL/GenBank/DDBJ whole genome shotgun (WGS) entry which is preliminary data.</text>
</comment>
<evidence type="ECO:0008006" key="4">
    <source>
        <dbReference type="Google" id="ProtNLM"/>
    </source>
</evidence>
<dbReference type="PANTHER" id="PTHR47689:SF2">
    <property type="entry name" value="TETRATRICOPEPTIDE REPEAT (TPR)-LIKE SUPERFAMILY PROTEIN"/>
    <property type="match status" value="1"/>
</dbReference>
<dbReference type="InterPro" id="IPR011990">
    <property type="entry name" value="TPR-like_helical_dom_sf"/>
</dbReference>
<dbReference type="SUPFAM" id="SSF48452">
    <property type="entry name" value="TPR-like"/>
    <property type="match status" value="1"/>
</dbReference>
<gene>
    <name evidence="2" type="ORF">Tsubulata_015655</name>
</gene>
<sequence>MQMRQLAAKLLRRIPHLPQKNLSSSTRAITANGLPYSIPGQATFSQEYGSSRWKTNGWNLHPWTLMAGQAAIIFGMNANHVLADPGVQNSSGNDLEGDGLVGLRKIEDGSIVSNEHTLKWRIFTDNGREYFLKASLFCCGKMDQAEKFFVSAVSEAKEGFGETDPHVASACNNLAELYRVKKEFDKAEPLYLEAINILEKSFGPEDIRVGTAVHNLGQFYLMRRKLEEARKCYERALKVRASAKVQPF</sequence>
<protein>
    <recommendedName>
        <fullName evidence="4">MalT-like TPR region domain-containing protein</fullName>
    </recommendedName>
</protein>
<dbReference type="InterPro" id="IPR019734">
    <property type="entry name" value="TPR_rpt"/>
</dbReference>
<dbReference type="EMBL" id="JAKUCV010003700">
    <property type="protein sequence ID" value="KAJ4837940.1"/>
    <property type="molecule type" value="Genomic_DNA"/>
</dbReference>
<dbReference type="SMART" id="SM00028">
    <property type="entry name" value="TPR"/>
    <property type="match status" value="2"/>
</dbReference>
<dbReference type="Gene3D" id="1.25.40.10">
    <property type="entry name" value="Tetratricopeptide repeat domain"/>
    <property type="match status" value="1"/>
</dbReference>
<reference evidence="2" key="1">
    <citation type="submission" date="2022-02" db="EMBL/GenBank/DDBJ databases">
        <authorList>
            <person name="Henning P.M."/>
            <person name="McCubbin A.G."/>
            <person name="Shore J.S."/>
        </authorList>
    </citation>
    <scope>NUCLEOTIDE SEQUENCE</scope>
    <source>
        <strain evidence="2">F60SS</strain>
        <tissue evidence="2">Leaves</tissue>
    </source>
</reference>
<dbReference type="AlphaFoldDB" id="A0A9Q0FUH9"/>
<keyword evidence="1" id="KW-0802">TPR repeat</keyword>
<dbReference type="PROSITE" id="PS50005">
    <property type="entry name" value="TPR"/>
    <property type="match status" value="1"/>
</dbReference>
<dbReference type="Proteomes" id="UP001141552">
    <property type="component" value="Unassembled WGS sequence"/>
</dbReference>
<accession>A0A9Q0FUH9</accession>
<proteinExistence type="predicted"/>
<name>A0A9Q0FUH9_9ROSI</name>
<dbReference type="PANTHER" id="PTHR47689">
    <property type="entry name" value="TETRATRICOPEPTIDE REPEAT (TPR)-LIKE SUPERFAMILY PROTEIN"/>
    <property type="match status" value="1"/>
</dbReference>
<feature type="repeat" description="TPR" evidence="1">
    <location>
        <begin position="210"/>
        <end position="243"/>
    </location>
</feature>